<dbReference type="Gene3D" id="3.10.129.10">
    <property type="entry name" value="Hotdog Thioesterase"/>
    <property type="match status" value="2"/>
</dbReference>
<dbReference type="GO" id="GO:0016829">
    <property type="term" value="F:lyase activity"/>
    <property type="evidence" value="ECO:0007669"/>
    <property type="project" value="InterPro"/>
</dbReference>
<reference evidence="1" key="2">
    <citation type="submission" date="2020-09" db="EMBL/GenBank/DDBJ databases">
        <authorList>
            <person name="Sun Q."/>
            <person name="Ohkuma M."/>
        </authorList>
    </citation>
    <scope>NUCLEOTIDE SEQUENCE</scope>
    <source>
        <strain evidence="1">JCM 13919</strain>
    </source>
</reference>
<dbReference type="InterPro" id="IPR052342">
    <property type="entry name" value="MCH/BMMD"/>
</dbReference>
<dbReference type="Pfam" id="PF19315">
    <property type="entry name" value="MC_hydratase"/>
    <property type="match status" value="2"/>
</dbReference>
<evidence type="ECO:0008006" key="3">
    <source>
        <dbReference type="Google" id="ProtNLM"/>
    </source>
</evidence>
<evidence type="ECO:0000313" key="2">
    <source>
        <dbReference type="Proteomes" id="UP000630149"/>
    </source>
</evidence>
<dbReference type="EMBL" id="BMOB01000001">
    <property type="protein sequence ID" value="GGI76486.1"/>
    <property type="molecule type" value="Genomic_DNA"/>
</dbReference>
<dbReference type="PANTHER" id="PTHR43664">
    <property type="entry name" value="MONOAMINE OXIDASE-RELATED"/>
    <property type="match status" value="1"/>
</dbReference>
<comment type="caution">
    <text evidence="1">The sequence shown here is derived from an EMBL/GenBank/DDBJ whole genome shotgun (WGS) entry which is preliminary data.</text>
</comment>
<organism evidence="1 2">
    <name type="scientific">Legionella impletisoli</name>
    <dbReference type="NCBI Taxonomy" id="343510"/>
    <lineage>
        <taxon>Bacteria</taxon>
        <taxon>Pseudomonadati</taxon>
        <taxon>Pseudomonadota</taxon>
        <taxon>Gammaproteobacteria</taxon>
        <taxon>Legionellales</taxon>
        <taxon>Legionellaceae</taxon>
        <taxon>Legionella</taxon>
    </lineage>
</organism>
<sequence>MVLFKHYVKLGENHYREHFGLDFEQFEIGQKFHHRPGLTVSQQDNAEEALDTINNAQLHYDKHYAAQTEWNNCLGVSTLTLQKIIGMTSKTFYRKQRITEFNDIAMTNPVFGGDTLYAQSEIKHKEAYPENDNLGLLTVVTEGVNQNSDVIAKIEYKILIYKSGKHPLELAENLQRGGVENSKFSSHRLLDDGSFMEQMGIYFDDLEPGEIYEHRPGKTFFKEENQLHALRSIELCPQYSDEHYIKTYSDNRMIIAEPFLVGALTALTTRTFDRVVANLGWNNIQLLAPVYAGDTIYALSKILDKRESKSRPNQGIMHVKSDAHNQDGQRVCSYERHFLIYKKGMGPYKKAGY</sequence>
<dbReference type="RefSeq" id="WP_131775401.1">
    <property type="nucleotide sequence ID" value="NZ_BMOB01000001.1"/>
</dbReference>
<protein>
    <recommendedName>
        <fullName evidence="3">MaoC like domain protein</fullName>
    </recommendedName>
</protein>
<reference evidence="1" key="1">
    <citation type="journal article" date="2014" name="Int. J. Syst. Evol. Microbiol.">
        <title>Complete genome sequence of Corynebacterium casei LMG S-19264T (=DSM 44701T), isolated from a smear-ripened cheese.</title>
        <authorList>
            <consortium name="US DOE Joint Genome Institute (JGI-PGF)"/>
            <person name="Walter F."/>
            <person name="Albersmeier A."/>
            <person name="Kalinowski J."/>
            <person name="Ruckert C."/>
        </authorList>
    </citation>
    <scope>NUCLEOTIDE SEQUENCE</scope>
    <source>
        <strain evidence="1">JCM 13919</strain>
    </source>
</reference>
<proteinExistence type="predicted"/>
<dbReference type="PANTHER" id="PTHR43664:SF1">
    <property type="entry name" value="BETA-METHYLMALYL-COA DEHYDRATASE"/>
    <property type="match status" value="1"/>
</dbReference>
<keyword evidence="2" id="KW-1185">Reference proteome</keyword>
<dbReference type="InterPro" id="IPR048274">
    <property type="entry name" value="MC_hydratase"/>
</dbReference>
<evidence type="ECO:0000313" key="1">
    <source>
        <dbReference type="EMBL" id="GGI76486.1"/>
    </source>
</evidence>
<dbReference type="Proteomes" id="UP000630149">
    <property type="component" value="Unassembled WGS sequence"/>
</dbReference>
<dbReference type="SUPFAM" id="SSF54637">
    <property type="entry name" value="Thioesterase/thiol ester dehydrase-isomerase"/>
    <property type="match status" value="2"/>
</dbReference>
<dbReference type="CDD" id="cd03451">
    <property type="entry name" value="FkbR2"/>
    <property type="match status" value="2"/>
</dbReference>
<dbReference type="OrthoDB" id="9759612at2"/>
<dbReference type="InterPro" id="IPR029069">
    <property type="entry name" value="HotDog_dom_sf"/>
</dbReference>
<accession>A0A917N8A2</accession>
<dbReference type="AlphaFoldDB" id="A0A917N8A2"/>
<name>A0A917N8A2_9GAMM</name>
<gene>
    <name evidence="1" type="ORF">GCM10007966_01570</name>
</gene>